<feature type="region of interest" description="Disordered" evidence="1">
    <location>
        <begin position="1"/>
        <end position="29"/>
    </location>
</feature>
<dbReference type="AlphaFoldDB" id="A0A4Y2JXG2"/>
<proteinExistence type="predicted"/>
<evidence type="ECO:0000256" key="1">
    <source>
        <dbReference type="SAM" id="MobiDB-lite"/>
    </source>
</evidence>
<protein>
    <submittedName>
        <fullName evidence="2">Uncharacterized protein</fullName>
    </submittedName>
</protein>
<evidence type="ECO:0000313" key="2">
    <source>
        <dbReference type="EMBL" id="GBM94445.1"/>
    </source>
</evidence>
<organism evidence="2 3">
    <name type="scientific">Araneus ventricosus</name>
    <name type="common">Orbweaver spider</name>
    <name type="synonym">Epeira ventricosa</name>
    <dbReference type="NCBI Taxonomy" id="182803"/>
    <lineage>
        <taxon>Eukaryota</taxon>
        <taxon>Metazoa</taxon>
        <taxon>Ecdysozoa</taxon>
        <taxon>Arthropoda</taxon>
        <taxon>Chelicerata</taxon>
        <taxon>Arachnida</taxon>
        <taxon>Araneae</taxon>
        <taxon>Araneomorphae</taxon>
        <taxon>Entelegynae</taxon>
        <taxon>Araneoidea</taxon>
        <taxon>Araneidae</taxon>
        <taxon>Araneus</taxon>
    </lineage>
</organism>
<reference evidence="2 3" key="1">
    <citation type="journal article" date="2019" name="Sci. Rep.">
        <title>Orb-weaving spider Araneus ventricosus genome elucidates the spidroin gene catalogue.</title>
        <authorList>
            <person name="Kono N."/>
            <person name="Nakamura H."/>
            <person name="Ohtoshi R."/>
            <person name="Moran D.A.P."/>
            <person name="Shinohara A."/>
            <person name="Yoshida Y."/>
            <person name="Fujiwara M."/>
            <person name="Mori M."/>
            <person name="Tomita M."/>
            <person name="Arakawa K."/>
        </authorList>
    </citation>
    <scope>NUCLEOTIDE SEQUENCE [LARGE SCALE GENOMIC DNA]</scope>
</reference>
<sequence length="158" mass="17768">MAVRLSSGEKGRRSSTPSGRNKTGVLDFNSLTPSGPQNLTTFVYGGFVDIWIREMDSSAFSPFLLTVGGQKREINSSLSAMNSRRFASLRTSLGKIRFTTQTPCPTENPPGSYRTYQPGWGEDRIDSVNERRAVKNRFRESRTFFTDSDSRKELCDHL</sequence>
<name>A0A4Y2JXG2_ARAVE</name>
<gene>
    <name evidence="2" type="ORF">AVEN_144286_1</name>
</gene>
<comment type="caution">
    <text evidence="2">The sequence shown here is derived from an EMBL/GenBank/DDBJ whole genome shotgun (WGS) entry which is preliminary data.</text>
</comment>
<keyword evidence="3" id="KW-1185">Reference proteome</keyword>
<evidence type="ECO:0000313" key="3">
    <source>
        <dbReference type="Proteomes" id="UP000499080"/>
    </source>
</evidence>
<dbReference type="EMBL" id="BGPR01003970">
    <property type="protein sequence ID" value="GBM94445.1"/>
    <property type="molecule type" value="Genomic_DNA"/>
</dbReference>
<dbReference type="Proteomes" id="UP000499080">
    <property type="component" value="Unassembled WGS sequence"/>
</dbReference>
<accession>A0A4Y2JXG2</accession>